<dbReference type="KEGG" id="aer:AERYTH_10450"/>
<evidence type="ECO:0000256" key="1">
    <source>
        <dbReference type="SAM" id="Phobius"/>
    </source>
</evidence>
<keyword evidence="3" id="KW-1185">Reference proteome</keyword>
<dbReference type="EMBL" id="CP011502">
    <property type="protein sequence ID" value="ALX05089.1"/>
    <property type="molecule type" value="Genomic_DNA"/>
</dbReference>
<accession>A0A0U4BIQ5</accession>
<protein>
    <submittedName>
        <fullName evidence="2">Benzoate transporter</fullName>
    </submittedName>
</protein>
<feature type="transmembrane region" description="Helical" evidence="1">
    <location>
        <begin position="296"/>
        <end position="319"/>
    </location>
</feature>
<sequence length="412" mass="40984">MRLGSGPVTSRDLQQPIVAGVVTAVVGFTSSFAVVLAGLRAVGASPDEAASGLLALTVAFGLLMSGLAVWTRLPVTLAWSTPGAALLVSTGPVEGGWPAAVGAFVLTGVLLALTGLVPWLGRLAAAIPVPLAQAMLAGVLLQLCLAPFTALADAPAAVGPVVLVWLLATRWAPRWAVPLALLGAFVVIGVSLATTGTSVPTGHLLPRLEPTTPTLTVAAVVGIAVPLTVVTLASQNVPGVAVMRSFGFTVPWRASMVTTGAGTSAAAVFGGHAINLAAISAALAAGDGAGPRERRWVAAFTAGLVALLLALTSGALVAVTEAAPAGIVETVAGLALLSTFAASMVAALATDTGRTSATVTFLVAASGLQLFGVGAAFWALVVGLVVRATLERRTAASVEQEEAADGAEDVRR</sequence>
<keyword evidence="1" id="KW-0472">Membrane</keyword>
<gene>
    <name evidence="2" type="ORF">AERYTH_10450</name>
</gene>
<keyword evidence="1" id="KW-1133">Transmembrane helix</keyword>
<dbReference type="STRING" id="2041.AERYTH_10450"/>
<feature type="transmembrane region" description="Helical" evidence="1">
    <location>
        <begin position="175"/>
        <end position="194"/>
    </location>
</feature>
<dbReference type="GO" id="GO:0042925">
    <property type="term" value="F:benzoate transmembrane transporter activity"/>
    <property type="evidence" value="ECO:0007669"/>
    <property type="project" value="InterPro"/>
</dbReference>
<dbReference type="PATRIC" id="fig|2041.4.peg.2186"/>
<feature type="transmembrane region" description="Helical" evidence="1">
    <location>
        <begin position="331"/>
        <end position="349"/>
    </location>
</feature>
<feature type="transmembrane region" description="Helical" evidence="1">
    <location>
        <begin position="214"/>
        <end position="233"/>
    </location>
</feature>
<feature type="transmembrane region" description="Helical" evidence="1">
    <location>
        <begin position="361"/>
        <end position="386"/>
    </location>
</feature>
<feature type="transmembrane region" description="Helical" evidence="1">
    <location>
        <begin position="148"/>
        <end position="168"/>
    </location>
</feature>
<dbReference type="PANTHER" id="PTHR30199">
    <property type="entry name" value="MFS FAMILY TRANSPORTER, PREDICTED SUBSTRATE BENZOATE"/>
    <property type="match status" value="1"/>
</dbReference>
<dbReference type="GO" id="GO:0005886">
    <property type="term" value="C:plasma membrane"/>
    <property type="evidence" value="ECO:0007669"/>
    <property type="project" value="TreeGrafter"/>
</dbReference>
<dbReference type="AlphaFoldDB" id="A0A0U4BIQ5"/>
<dbReference type="Proteomes" id="UP000067689">
    <property type="component" value="Chromosome"/>
</dbReference>
<feature type="transmembrane region" description="Helical" evidence="1">
    <location>
        <begin position="96"/>
        <end position="116"/>
    </location>
</feature>
<feature type="transmembrane region" description="Helical" evidence="1">
    <location>
        <begin position="17"/>
        <end position="39"/>
    </location>
</feature>
<reference evidence="2 3" key="1">
    <citation type="journal article" date="1991" name="Int. J. Syst. Bacteriol.">
        <title>Description of the erythromycin-producing bacterium Arthrobacter sp. strain NRRL B-3381 as Aeromicrobium erythreum gen. nov., sp. nov.</title>
        <authorList>
            <person name="Miller E.S."/>
            <person name="Woese C.R."/>
            <person name="Brenner S."/>
        </authorList>
    </citation>
    <scope>NUCLEOTIDE SEQUENCE [LARGE SCALE GENOMIC DNA]</scope>
    <source>
        <strain evidence="2 3">AR18</strain>
    </source>
</reference>
<dbReference type="NCBIfam" id="TIGR00843">
    <property type="entry name" value="benE"/>
    <property type="match status" value="1"/>
</dbReference>
<feature type="transmembrane region" description="Helical" evidence="1">
    <location>
        <begin position="254"/>
        <end position="284"/>
    </location>
</feature>
<proteinExistence type="predicted"/>
<dbReference type="Pfam" id="PF03594">
    <property type="entry name" value="BenE"/>
    <property type="match status" value="1"/>
</dbReference>
<keyword evidence="1" id="KW-0812">Transmembrane</keyword>
<evidence type="ECO:0000313" key="2">
    <source>
        <dbReference type="EMBL" id="ALX05089.1"/>
    </source>
</evidence>
<name>A0A0U4BIQ5_9ACTN</name>
<organism evidence="2 3">
    <name type="scientific">Aeromicrobium erythreum</name>
    <dbReference type="NCBI Taxonomy" id="2041"/>
    <lineage>
        <taxon>Bacteria</taxon>
        <taxon>Bacillati</taxon>
        <taxon>Actinomycetota</taxon>
        <taxon>Actinomycetes</taxon>
        <taxon>Propionibacteriales</taxon>
        <taxon>Nocardioidaceae</taxon>
        <taxon>Aeromicrobium</taxon>
    </lineage>
</organism>
<dbReference type="InterPro" id="IPR004711">
    <property type="entry name" value="Benzoate_Transporter"/>
</dbReference>
<evidence type="ECO:0000313" key="3">
    <source>
        <dbReference type="Proteomes" id="UP000067689"/>
    </source>
</evidence>
<feature type="transmembrane region" description="Helical" evidence="1">
    <location>
        <begin position="51"/>
        <end position="70"/>
    </location>
</feature>
<feature type="transmembrane region" description="Helical" evidence="1">
    <location>
        <begin position="123"/>
        <end position="142"/>
    </location>
</feature>
<dbReference type="PANTHER" id="PTHR30199:SF0">
    <property type="entry name" value="INNER MEMBRANE PROTEIN YDCO"/>
    <property type="match status" value="1"/>
</dbReference>